<dbReference type="Pfam" id="PF12802">
    <property type="entry name" value="MarR_2"/>
    <property type="match status" value="1"/>
</dbReference>
<dbReference type="PANTHER" id="PTHR33164:SF94">
    <property type="entry name" value="TRANSCRIPTIONAL REGULATORY PROTEIN-RELATED"/>
    <property type="match status" value="1"/>
</dbReference>
<evidence type="ECO:0000259" key="1">
    <source>
        <dbReference type="PROSITE" id="PS50995"/>
    </source>
</evidence>
<dbReference type="InterPro" id="IPR036388">
    <property type="entry name" value="WH-like_DNA-bd_sf"/>
</dbReference>
<reference evidence="3" key="1">
    <citation type="journal article" date="2019" name="Int. J. Syst. Evol. Microbiol.">
        <title>The Global Catalogue of Microorganisms (GCM) 10K type strain sequencing project: providing services to taxonomists for standard genome sequencing and annotation.</title>
        <authorList>
            <consortium name="The Broad Institute Genomics Platform"/>
            <consortium name="The Broad Institute Genome Sequencing Center for Infectious Disease"/>
            <person name="Wu L."/>
            <person name="Ma J."/>
        </authorList>
    </citation>
    <scope>NUCLEOTIDE SEQUENCE [LARGE SCALE GENOMIC DNA]</scope>
    <source>
        <strain evidence="3">JCM 17983</strain>
    </source>
</reference>
<organism evidence="2 3">
    <name type="scientific">Actinomycetospora straminea</name>
    <dbReference type="NCBI Taxonomy" id="663607"/>
    <lineage>
        <taxon>Bacteria</taxon>
        <taxon>Bacillati</taxon>
        <taxon>Actinomycetota</taxon>
        <taxon>Actinomycetes</taxon>
        <taxon>Pseudonocardiales</taxon>
        <taxon>Pseudonocardiaceae</taxon>
        <taxon>Actinomycetospora</taxon>
    </lineage>
</organism>
<dbReference type="Proteomes" id="UP001500457">
    <property type="component" value="Unassembled WGS sequence"/>
</dbReference>
<dbReference type="PRINTS" id="PR00598">
    <property type="entry name" value="HTHMARR"/>
</dbReference>
<dbReference type="InterPro" id="IPR000835">
    <property type="entry name" value="HTH_MarR-typ"/>
</dbReference>
<dbReference type="EMBL" id="BAABHQ010000009">
    <property type="protein sequence ID" value="GAA4881095.1"/>
    <property type="molecule type" value="Genomic_DNA"/>
</dbReference>
<accession>A0ABP9EMR3</accession>
<dbReference type="InterPro" id="IPR039422">
    <property type="entry name" value="MarR/SlyA-like"/>
</dbReference>
<protein>
    <submittedName>
        <fullName evidence="2">MarR family transcriptional regulator</fullName>
    </submittedName>
</protein>
<dbReference type="SMART" id="SM00347">
    <property type="entry name" value="HTH_MARR"/>
    <property type="match status" value="1"/>
</dbReference>
<dbReference type="RefSeq" id="WP_274231842.1">
    <property type="nucleotide sequence ID" value="NZ_BAABHQ010000009.1"/>
</dbReference>
<proteinExistence type="predicted"/>
<name>A0ABP9EMR3_9PSEU</name>
<dbReference type="PROSITE" id="PS50995">
    <property type="entry name" value="HTH_MARR_2"/>
    <property type="match status" value="1"/>
</dbReference>
<dbReference type="SUPFAM" id="SSF46785">
    <property type="entry name" value="Winged helix' DNA-binding domain"/>
    <property type="match status" value="1"/>
</dbReference>
<evidence type="ECO:0000313" key="3">
    <source>
        <dbReference type="Proteomes" id="UP001500457"/>
    </source>
</evidence>
<dbReference type="Gene3D" id="1.10.10.10">
    <property type="entry name" value="Winged helix-like DNA-binding domain superfamily/Winged helix DNA-binding domain"/>
    <property type="match status" value="1"/>
</dbReference>
<sequence length="166" mass="17709">MQGYAEPDDELVDAVMTASRALLGVVVRSLAEVDEDVTLPQYRALVVLGQRGSMRPAEVATALAVTPPTSTRMCARLEAKGLVVRERPAGDRRAVAVSLSPAGRELIDDVSRRRRAELRTLLAAVPDARRAAVVEGLRAVAEASGEVGELEWVVTAHSRTATGADR</sequence>
<evidence type="ECO:0000313" key="2">
    <source>
        <dbReference type="EMBL" id="GAA4881095.1"/>
    </source>
</evidence>
<dbReference type="PANTHER" id="PTHR33164">
    <property type="entry name" value="TRANSCRIPTIONAL REGULATOR, MARR FAMILY"/>
    <property type="match status" value="1"/>
</dbReference>
<feature type="domain" description="HTH marR-type" evidence="1">
    <location>
        <begin position="8"/>
        <end position="142"/>
    </location>
</feature>
<comment type="caution">
    <text evidence="2">The sequence shown here is derived from an EMBL/GenBank/DDBJ whole genome shotgun (WGS) entry which is preliminary data.</text>
</comment>
<keyword evidence="3" id="KW-1185">Reference proteome</keyword>
<dbReference type="InterPro" id="IPR036390">
    <property type="entry name" value="WH_DNA-bd_sf"/>
</dbReference>
<gene>
    <name evidence="2" type="ORF">GCM10023203_35370</name>
</gene>